<proteinExistence type="predicted"/>
<evidence type="ECO:0000256" key="1">
    <source>
        <dbReference type="SAM" id="MobiDB-lite"/>
    </source>
</evidence>
<feature type="compositionally biased region" description="Low complexity" evidence="1">
    <location>
        <begin position="1"/>
        <end position="15"/>
    </location>
</feature>
<feature type="compositionally biased region" description="Low complexity" evidence="1">
    <location>
        <begin position="52"/>
        <end position="65"/>
    </location>
</feature>
<feature type="region of interest" description="Disordered" evidence="1">
    <location>
        <begin position="1"/>
        <end position="77"/>
    </location>
</feature>
<reference evidence="3" key="1">
    <citation type="journal article" date="2019" name="Int. J. Syst. Evol. Microbiol.">
        <title>The Global Catalogue of Microorganisms (GCM) 10K type strain sequencing project: providing services to taxonomists for standard genome sequencing and annotation.</title>
        <authorList>
            <consortium name="The Broad Institute Genomics Platform"/>
            <consortium name="The Broad Institute Genome Sequencing Center for Infectious Disease"/>
            <person name="Wu L."/>
            <person name="Ma J."/>
        </authorList>
    </citation>
    <scope>NUCLEOTIDE SEQUENCE [LARGE SCALE GENOMIC DNA]</scope>
    <source>
        <strain evidence="3">JCM 9095</strain>
    </source>
</reference>
<comment type="caution">
    <text evidence="2">The sequence shown here is derived from an EMBL/GenBank/DDBJ whole genome shotgun (WGS) entry which is preliminary data.</text>
</comment>
<protein>
    <submittedName>
        <fullName evidence="2">Uncharacterized protein</fullName>
    </submittedName>
</protein>
<dbReference type="Proteomes" id="UP001501866">
    <property type="component" value="Unassembled WGS sequence"/>
</dbReference>
<evidence type="ECO:0000313" key="2">
    <source>
        <dbReference type="EMBL" id="GAA3183624.1"/>
    </source>
</evidence>
<dbReference type="EMBL" id="BAAAUH010000025">
    <property type="protein sequence ID" value="GAA3183624.1"/>
    <property type="molecule type" value="Genomic_DNA"/>
</dbReference>
<name>A0ABP6PMY8_9ACTN</name>
<sequence length="174" mass="17986">MCPAVRGAGACSGAARRARVPSPRHGAHPVPPNALPRSDANGSRHLPGCSGGVARALPAGPARPYGAPPPGGGRPRRAVVAPWTQDAAQRLVDWQVESPRTPQNKVEANVTGFLRRPERKAARVREWTTGAAEWGQTRSALDWFDGCSAAAGSTGLAVPAADGADAAPVQPESR</sequence>
<keyword evidence="3" id="KW-1185">Reference proteome</keyword>
<organism evidence="2 3">
    <name type="scientific">Streptomyces virens</name>
    <dbReference type="NCBI Taxonomy" id="285572"/>
    <lineage>
        <taxon>Bacteria</taxon>
        <taxon>Bacillati</taxon>
        <taxon>Actinomycetota</taxon>
        <taxon>Actinomycetes</taxon>
        <taxon>Kitasatosporales</taxon>
        <taxon>Streptomycetaceae</taxon>
        <taxon>Streptomyces</taxon>
    </lineage>
</organism>
<accession>A0ABP6PMY8</accession>
<gene>
    <name evidence="2" type="ORF">GCM10010451_35930</name>
</gene>
<evidence type="ECO:0000313" key="3">
    <source>
        <dbReference type="Proteomes" id="UP001501866"/>
    </source>
</evidence>